<dbReference type="AlphaFoldDB" id="A0A2A2I211"/>
<dbReference type="Pfam" id="PF00583">
    <property type="entry name" value="Acetyltransf_1"/>
    <property type="match status" value="1"/>
</dbReference>
<comment type="caution">
    <text evidence="3">Lacks conserved residue(s) required for the propagation of feature annotation.</text>
</comment>
<dbReference type="NCBIfam" id="TIGR01575">
    <property type="entry name" value="rimI"/>
    <property type="match status" value="1"/>
</dbReference>
<comment type="subcellular location">
    <subcellularLocation>
        <location evidence="3">Cytoplasm</location>
    </subcellularLocation>
</comment>
<evidence type="ECO:0000313" key="5">
    <source>
        <dbReference type="EMBL" id="PAV26061.1"/>
    </source>
</evidence>
<proteinExistence type="inferred from homology"/>
<dbReference type="InterPro" id="IPR043690">
    <property type="entry name" value="RimI"/>
</dbReference>
<feature type="active site" description="Proton acceptor" evidence="3">
    <location>
        <position position="117"/>
    </location>
</feature>
<feature type="domain" description="N-acetyltransferase" evidence="4">
    <location>
        <begin position="16"/>
        <end position="161"/>
    </location>
</feature>
<reference evidence="5 6" key="1">
    <citation type="submission" date="2017-07" db="EMBL/GenBank/DDBJ databases">
        <title>Tamlnaduibacter salinus (Mi-7) genome sequencing.</title>
        <authorList>
            <person name="Verma A."/>
            <person name="Krishnamurthi S."/>
        </authorList>
    </citation>
    <scope>NUCLEOTIDE SEQUENCE [LARGE SCALE GENOMIC DNA]</scope>
    <source>
        <strain evidence="5 6">Mi-7</strain>
    </source>
</reference>
<dbReference type="PROSITE" id="PS51186">
    <property type="entry name" value="GNAT"/>
    <property type="match status" value="1"/>
</dbReference>
<keyword evidence="3" id="KW-0963">Cytoplasm</keyword>
<comment type="function">
    <text evidence="3">Acetylates the N-terminal alanine of ribosomal protein bS18.</text>
</comment>
<name>A0A2A2I211_9GAMM</name>
<protein>
    <recommendedName>
        <fullName evidence="3">[Ribosomal protein bS18]-alanine N-acetyltransferase</fullName>
        <ecNumber evidence="3">2.3.1.266</ecNumber>
    </recommendedName>
</protein>
<dbReference type="GO" id="GO:0008999">
    <property type="term" value="F:protein-N-terminal-alanine acetyltransferase activity"/>
    <property type="evidence" value="ECO:0007669"/>
    <property type="project" value="UniProtKB-UniRule"/>
</dbReference>
<dbReference type="Proteomes" id="UP000218332">
    <property type="component" value="Unassembled WGS sequence"/>
</dbReference>
<comment type="catalytic activity">
    <reaction evidence="3">
        <text>N-terminal L-alanyl-[ribosomal protein bS18] + acetyl-CoA = N-terminal N(alpha)-acetyl-L-alanyl-[ribosomal protein bS18] + CoA + H(+)</text>
        <dbReference type="Rhea" id="RHEA:43756"/>
        <dbReference type="Rhea" id="RHEA-COMP:10676"/>
        <dbReference type="Rhea" id="RHEA-COMP:10677"/>
        <dbReference type="ChEBI" id="CHEBI:15378"/>
        <dbReference type="ChEBI" id="CHEBI:57287"/>
        <dbReference type="ChEBI" id="CHEBI:57288"/>
        <dbReference type="ChEBI" id="CHEBI:64718"/>
        <dbReference type="ChEBI" id="CHEBI:83683"/>
        <dbReference type="EC" id="2.3.1.266"/>
    </reaction>
</comment>
<evidence type="ECO:0000256" key="3">
    <source>
        <dbReference type="HAMAP-Rule" id="MF_02210"/>
    </source>
</evidence>
<organism evidence="5 6">
    <name type="scientific">Tamilnaduibacter salinus</name>
    <dbReference type="NCBI Taxonomy" id="1484056"/>
    <lineage>
        <taxon>Bacteria</taxon>
        <taxon>Pseudomonadati</taxon>
        <taxon>Pseudomonadota</taxon>
        <taxon>Gammaproteobacteria</taxon>
        <taxon>Pseudomonadales</taxon>
        <taxon>Marinobacteraceae</taxon>
        <taxon>Tamilnaduibacter</taxon>
    </lineage>
</organism>
<dbReference type="PANTHER" id="PTHR43877">
    <property type="entry name" value="AMINOALKYLPHOSPHONATE N-ACETYLTRANSFERASE-RELATED-RELATED"/>
    <property type="match status" value="1"/>
</dbReference>
<keyword evidence="6" id="KW-1185">Reference proteome</keyword>
<dbReference type="PANTHER" id="PTHR43877:SF1">
    <property type="entry name" value="ACETYLTRANSFERASE"/>
    <property type="match status" value="1"/>
</dbReference>
<comment type="caution">
    <text evidence="5">The sequence shown here is derived from an EMBL/GenBank/DDBJ whole genome shotgun (WGS) entry which is preliminary data.</text>
</comment>
<dbReference type="EMBL" id="NMPM01000041">
    <property type="protein sequence ID" value="PAV26061.1"/>
    <property type="molecule type" value="Genomic_DNA"/>
</dbReference>
<feature type="binding site" evidence="3">
    <location>
        <position position="122"/>
    </location>
    <ligand>
        <name>acetyl-CoA</name>
        <dbReference type="ChEBI" id="CHEBI:57288"/>
    </ligand>
</feature>
<dbReference type="Gene3D" id="3.40.630.30">
    <property type="match status" value="1"/>
</dbReference>
<evidence type="ECO:0000256" key="1">
    <source>
        <dbReference type="ARBA" id="ARBA00022679"/>
    </source>
</evidence>
<evidence type="ECO:0000259" key="4">
    <source>
        <dbReference type="PROSITE" id="PS51186"/>
    </source>
</evidence>
<comment type="similarity">
    <text evidence="3">Belongs to the acetyltransferase family. RimI subfamily.</text>
</comment>
<dbReference type="RefSeq" id="WP_095610953.1">
    <property type="nucleotide sequence ID" value="NZ_NMPM01000041.1"/>
</dbReference>
<gene>
    <name evidence="3 5" type="primary">rimI</name>
    <name evidence="5" type="ORF">CF392_08110</name>
</gene>
<dbReference type="SUPFAM" id="SSF55729">
    <property type="entry name" value="Acyl-CoA N-acyltransferases (Nat)"/>
    <property type="match status" value="1"/>
</dbReference>
<dbReference type="InterPro" id="IPR000182">
    <property type="entry name" value="GNAT_dom"/>
</dbReference>
<dbReference type="HAMAP" id="MF_02210">
    <property type="entry name" value="RimI"/>
    <property type="match status" value="1"/>
</dbReference>
<accession>A0A2A2I211</accession>
<dbReference type="EC" id="2.3.1.266" evidence="3"/>
<dbReference type="GO" id="GO:0005737">
    <property type="term" value="C:cytoplasm"/>
    <property type="evidence" value="ECO:0007669"/>
    <property type="project" value="UniProtKB-SubCell"/>
</dbReference>
<keyword evidence="2 3" id="KW-0012">Acyltransferase</keyword>
<dbReference type="InterPro" id="IPR016181">
    <property type="entry name" value="Acyl_CoA_acyltransferase"/>
</dbReference>
<sequence length="167" mass="18748">MSSGTSVYQAVASAGDRVRSLSDQDLPAMVAIERASYRRPWAESIFRDCFRPDYQLWGVESDGGLRGYAVVACLFDEAHLLNLCLHPEDRRRGMGRCLLRHAVTAAFDAGMARMILEVRRSNIGAQHLYESEGFLRIGERPGYYPDVPEREDAVVLSLEAPGSRDRR</sequence>
<evidence type="ECO:0000256" key="2">
    <source>
        <dbReference type="ARBA" id="ARBA00023315"/>
    </source>
</evidence>
<keyword evidence="1 3" id="KW-0808">Transferase</keyword>
<evidence type="ECO:0000313" key="6">
    <source>
        <dbReference type="Proteomes" id="UP000218332"/>
    </source>
</evidence>
<feature type="binding site" evidence="3">
    <location>
        <begin position="91"/>
        <end position="96"/>
    </location>
    <ligand>
        <name>acetyl-CoA</name>
        <dbReference type="ChEBI" id="CHEBI:57288"/>
    </ligand>
</feature>
<feature type="active site" description="Proton donor" evidence="3">
    <location>
        <position position="129"/>
    </location>
</feature>
<dbReference type="CDD" id="cd04301">
    <property type="entry name" value="NAT_SF"/>
    <property type="match status" value="1"/>
</dbReference>
<dbReference type="InterPro" id="IPR006464">
    <property type="entry name" value="AcTrfase_RimI/Ard1"/>
</dbReference>
<dbReference type="InterPro" id="IPR050832">
    <property type="entry name" value="Bact_Acetyltransf"/>
</dbReference>